<dbReference type="GO" id="GO:0009295">
    <property type="term" value="C:nucleoid"/>
    <property type="evidence" value="ECO:0007669"/>
    <property type="project" value="TreeGrafter"/>
</dbReference>
<protein>
    <recommendedName>
        <fullName evidence="2 3">Single-stranded DNA-binding protein</fullName>
    </recommendedName>
</protein>
<keyword evidence="6" id="KW-1185">Reference proteome</keyword>
<evidence type="ECO:0000256" key="4">
    <source>
        <dbReference type="SAM" id="MobiDB-lite"/>
    </source>
</evidence>
<dbReference type="PIRSF" id="PIRSF002070">
    <property type="entry name" value="SSB"/>
    <property type="match status" value="1"/>
</dbReference>
<dbReference type="OrthoDB" id="957856at2"/>
<feature type="region of interest" description="Disordered" evidence="4">
    <location>
        <begin position="104"/>
        <end position="166"/>
    </location>
</feature>
<evidence type="ECO:0000256" key="2">
    <source>
        <dbReference type="PIRNR" id="PIRNR002070"/>
    </source>
</evidence>
<dbReference type="AlphaFoldDB" id="A0A2D0NBK9"/>
<dbReference type="PROSITE" id="PS50935">
    <property type="entry name" value="SSB"/>
    <property type="match status" value="1"/>
</dbReference>
<dbReference type="RefSeq" id="WP_099150957.1">
    <property type="nucleotide sequence ID" value="NZ_PDUD01000020.1"/>
</dbReference>
<feature type="compositionally biased region" description="Acidic residues" evidence="4">
    <location>
        <begin position="157"/>
        <end position="166"/>
    </location>
</feature>
<dbReference type="GO" id="GO:0006260">
    <property type="term" value="P:DNA replication"/>
    <property type="evidence" value="ECO:0007669"/>
    <property type="project" value="InterPro"/>
</dbReference>
<name>A0A2D0NBK9_FLAN2</name>
<reference evidence="5 6" key="1">
    <citation type="submission" date="2017-10" db="EMBL/GenBank/DDBJ databases">
        <title>The draft genome sequence of Lewinella nigricans NBRC 102662.</title>
        <authorList>
            <person name="Wang K."/>
        </authorList>
    </citation>
    <scope>NUCLEOTIDE SEQUENCE [LARGE SCALE GENOMIC DNA]</scope>
    <source>
        <strain evidence="5 6">NBRC 102662</strain>
    </source>
</reference>
<dbReference type="EMBL" id="PDUD01000020">
    <property type="protein sequence ID" value="PHN05867.1"/>
    <property type="molecule type" value="Genomic_DNA"/>
</dbReference>
<dbReference type="Pfam" id="PF00436">
    <property type="entry name" value="SSB"/>
    <property type="match status" value="1"/>
</dbReference>
<dbReference type="InterPro" id="IPR000424">
    <property type="entry name" value="Primosome_PriB/ssb"/>
</dbReference>
<dbReference type="PANTHER" id="PTHR10302:SF27">
    <property type="entry name" value="SINGLE-STRANDED DNA-BINDING PROTEIN"/>
    <property type="match status" value="1"/>
</dbReference>
<accession>A0A2D0NBK9</accession>
<evidence type="ECO:0000313" key="6">
    <source>
        <dbReference type="Proteomes" id="UP000223913"/>
    </source>
</evidence>
<proteinExistence type="predicted"/>
<dbReference type="InterPro" id="IPR012340">
    <property type="entry name" value="NA-bd_OB-fold"/>
</dbReference>
<sequence>MLKTEIIGNLGADAVVRNVNGTTAIGFSVAHNEKYKDSNGVSHEKTLWINCTFWRTKETRLTEYLKKGQMVFVEGTPSVGVYTNRDGQQVADFQLRVNRIELIGSRSDNNQQPTESQHNGQAPKPAARNNGQRQQQRPAVQGNGQQAHRQPVATPVDDVDTSWIDD</sequence>
<feature type="compositionally biased region" description="Polar residues" evidence="4">
    <location>
        <begin position="106"/>
        <end position="120"/>
    </location>
</feature>
<evidence type="ECO:0000256" key="3">
    <source>
        <dbReference type="RuleBase" id="RU000524"/>
    </source>
</evidence>
<evidence type="ECO:0000313" key="5">
    <source>
        <dbReference type="EMBL" id="PHN05867.1"/>
    </source>
</evidence>
<dbReference type="InterPro" id="IPR011344">
    <property type="entry name" value="ssDNA-bd"/>
</dbReference>
<dbReference type="GO" id="GO:0003697">
    <property type="term" value="F:single-stranded DNA binding"/>
    <property type="evidence" value="ECO:0007669"/>
    <property type="project" value="InterPro"/>
</dbReference>
<dbReference type="PANTHER" id="PTHR10302">
    <property type="entry name" value="SINGLE-STRANDED DNA-BINDING PROTEIN"/>
    <property type="match status" value="1"/>
</dbReference>
<evidence type="ECO:0000256" key="1">
    <source>
        <dbReference type="ARBA" id="ARBA00023125"/>
    </source>
</evidence>
<dbReference type="Gene3D" id="2.40.50.140">
    <property type="entry name" value="Nucleic acid-binding proteins"/>
    <property type="match status" value="1"/>
</dbReference>
<feature type="compositionally biased region" description="Low complexity" evidence="4">
    <location>
        <begin position="125"/>
        <end position="139"/>
    </location>
</feature>
<organism evidence="5 6">
    <name type="scientific">Flavilitoribacter nigricans (strain ATCC 23147 / DSM 23189 / NBRC 102662 / NCIMB 1420 / SS-2)</name>
    <name type="common">Lewinella nigricans</name>
    <dbReference type="NCBI Taxonomy" id="1122177"/>
    <lineage>
        <taxon>Bacteria</taxon>
        <taxon>Pseudomonadati</taxon>
        <taxon>Bacteroidota</taxon>
        <taxon>Saprospiria</taxon>
        <taxon>Saprospirales</taxon>
        <taxon>Lewinellaceae</taxon>
        <taxon>Flavilitoribacter</taxon>
    </lineage>
</organism>
<dbReference type="SUPFAM" id="SSF50249">
    <property type="entry name" value="Nucleic acid-binding proteins"/>
    <property type="match status" value="1"/>
</dbReference>
<dbReference type="CDD" id="cd04496">
    <property type="entry name" value="SSB_OBF"/>
    <property type="match status" value="1"/>
</dbReference>
<comment type="caution">
    <text evidence="5">The sequence shown here is derived from an EMBL/GenBank/DDBJ whole genome shotgun (WGS) entry which is preliminary data.</text>
</comment>
<dbReference type="Proteomes" id="UP000223913">
    <property type="component" value="Unassembled WGS sequence"/>
</dbReference>
<dbReference type="NCBIfam" id="TIGR00621">
    <property type="entry name" value="ssb"/>
    <property type="match status" value="1"/>
</dbReference>
<gene>
    <name evidence="5" type="ORF">CRP01_15485</name>
</gene>
<keyword evidence="1 2" id="KW-0238">DNA-binding</keyword>